<dbReference type="GO" id="GO:0005524">
    <property type="term" value="F:ATP binding"/>
    <property type="evidence" value="ECO:0007669"/>
    <property type="project" value="UniProtKB-UniRule"/>
</dbReference>
<comment type="catalytic activity">
    <reaction evidence="7">
        <text>ATP + H2O = ADP + phosphate + H(+)</text>
        <dbReference type="Rhea" id="RHEA:13065"/>
        <dbReference type="ChEBI" id="CHEBI:15377"/>
        <dbReference type="ChEBI" id="CHEBI:15378"/>
        <dbReference type="ChEBI" id="CHEBI:30616"/>
        <dbReference type="ChEBI" id="CHEBI:43474"/>
        <dbReference type="ChEBI" id="CHEBI:456216"/>
        <dbReference type="EC" id="3.6.4.13"/>
    </reaction>
</comment>
<dbReference type="PROSITE" id="PS51194">
    <property type="entry name" value="HELICASE_CTER"/>
    <property type="match status" value="1"/>
</dbReference>
<sequence>MRLDTIKWLILDEADRLLDLGFEDKVAKIIKAIDEHKTERQTVLLSATLTAGVERLAGMSLKNPDRVAVDTQSSNKPSTKSLGSKSQESLANKTQSVDSKSTEKPMELNENFALPENLKQYFIVSPCKLRLVVLLTLILSKCKKNNKMKMIVFASTQDGVEFLYRLVRFLTTENSADSDVEEEDAKTSLDLFRLHGDMSQKDRSSTYQDFCTTKSGVLLCTDVAARGLHLPYVDWVVQYSCPAGVTDYIHRVGRTARAGNAGNAITFMLPSEIDFVKHLNQKSISITEMKVGEILQDVIKLVPFLPGMEDSKREIPRTVEEAATYLQNCCELHIKSHKEMTSLAKTAYQSFIRAYATYPHELKSIFHLRHLHLGHVAKTFGLRAAPTDMSNIPGVNRTTMSNKRKHDKGSGDGAERVKKKKRTDMSEFQGPLIYKKKATKGTKLKHKKHFKKNKQ</sequence>
<comment type="domain">
    <text evidence="7">The Q motif is unique to and characteristic of the DEAD box family of RNA helicases and controls ATP binding and hydrolysis.</text>
</comment>
<keyword evidence="12" id="KW-1185">Reference proteome</keyword>
<keyword evidence="2 6" id="KW-0378">Hydrolase</keyword>
<accession>A0A9D4G764</accession>
<dbReference type="Pfam" id="PF13959">
    <property type="entry name" value="CTE_SPB4"/>
    <property type="match status" value="1"/>
</dbReference>
<comment type="function">
    <text evidence="7">RNA helicase.</text>
</comment>
<evidence type="ECO:0000256" key="1">
    <source>
        <dbReference type="ARBA" id="ARBA00022741"/>
    </source>
</evidence>
<dbReference type="PROSITE" id="PS00039">
    <property type="entry name" value="DEAD_ATP_HELICASE"/>
    <property type="match status" value="1"/>
</dbReference>
<dbReference type="GO" id="GO:0003723">
    <property type="term" value="F:RNA binding"/>
    <property type="evidence" value="ECO:0007669"/>
    <property type="project" value="UniProtKB-UniRule"/>
</dbReference>
<dbReference type="GO" id="GO:0003724">
    <property type="term" value="F:RNA helicase activity"/>
    <property type="evidence" value="ECO:0007669"/>
    <property type="project" value="UniProtKB-EC"/>
</dbReference>
<dbReference type="PANTHER" id="PTHR24031">
    <property type="entry name" value="RNA HELICASE"/>
    <property type="match status" value="1"/>
</dbReference>
<dbReference type="Pfam" id="PF00271">
    <property type="entry name" value="Helicase_C"/>
    <property type="match status" value="1"/>
</dbReference>
<dbReference type="InterPro" id="IPR000629">
    <property type="entry name" value="RNA-helicase_DEAD-box_CS"/>
</dbReference>
<reference evidence="11" key="1">
    <citation type="journal article" date="2019" name="bioRxiv">
        <title>The Genome of the Zebra Mussel, Dreissena polymorpha: A Resource for Invasive Species Research.</title>
        <authorList>
            <person name="McCartney M.A."/>
            <person name="Auch B."/>
            <person name="Kono T."/>
            <person name="Mallez S."/>
            <person name="Zhang Y."/>
            <person name="Obille A."/>
            <person name="Becker A."/>
            <person name="Abrahante J.E."/>
            <person name="Garbe J."/>
            <person name="Badalamenti J.P."/>
            <person name="Herman A."/>
            <person name="Mangelson H."/>
            <person name="Liachko I."/>
            <person name="Sullivan S."/>
            <person name="Sone E.D."/>
            <person name="Koren S."/>
            <person name="Silverstein K.A.T."/>
            <person name="Beckman K.B."/>
            <person name="Gohl D.M."/>
        </authorList>
    </citation>
    <scope>NUCLEOTIDE SEQUENCE</scope>
    <source>
        <strain evidence="11">Duluth1</strain>
        <tissue evidence="11">Whole animal</tissue>
    </source>
</reference>
<organism evidence="11 12">
    <name type="scientific">Dreissena polymorpha</name>
    <name type="common">Zebra mussel</name>
    <name type="synonym">Mytilus polymorpha</name>
    <dbReference type="NCBI Taxonomy" id="45954"/>
    <lineage>
        <taxon>Eukaryota</taxon>
        <taxon>Metazoa</taxon>
        <taxon>Spiralia</taxon>
        <taxon>Lophotrochozoa</taxon>
        <taxon>Mollusca</taxon>
        <taxon>Bivalvia</taxon>
        <taxon>Autobranchia</taxon>
        <taxon>Heteroconchia</taxon>
        <taxon>Euheterodonta</taxon>
        <taxon>Imparidentia</taxon>
        <taxon>Neoheterodontei</taxon>
        <taxon>Myida</taxon>
        <taxon>Dreissenoidea</taxon>
        <taxon>Dreissenidae</taxon>
        <taxon>Dreissena</taxon>
    </lineage>
</organism>
<evidence type="ECO:0000256" key="5">
    <source>
        <dbReference type="ARBA" id="ARBA00022884"/>
    </source>
</evidence>
<dbReference type="Gene3D" id="3.40.50.300">
    <property type="entry name" value="P-loop containing nucleotide triphosphate hydrolases"/>
    <property type="match status" value="2"/>
</dbReference>
<reference evidence="11" key="2">
    <citation type="submission" date="2020-11" db="EMBL/GenBank/DDBJ databases">
        <authorList>
            <person name="McCartney M.A."/>
            <person name="Auch B."/>
            <person name="Kono T."/>
            <person name="Mallez S."/>
            <person name="Becker A."/>
            <person name="Gohl D.M."/>
            <person name="Silverstein K.A.T."/>
            <person name="Koren S."/>
            <person name="Bechman K.B."/>
            <person name="Herman A."/>
            <person name="Abrahante J.E."/>
            <person name="Garbe J."/>
        </authorList>
    </citation>
    <scope>NUCLEOTIDE SEQUENCE</scope>
    <source>
        <strain evidence="11">Duluth1</strain>
        <tissue evidence="11">Whole animal</tissue>
    </source>
</reference>
<dbReference type="EC" id="3.6.4.13" evidence="7"/>
<dbReference type="InterPro" id="IPR001650">
    <property type="entry name" value="Helicase_C-like"/>
</dbReference>
<evidence type="ECO:0000313" key="11">
    <source>
        <dbReference type="EMBL" id="KAH3808742.1"/>
    </source>
</evidence>
<comment type="similarity">
    <text evidence="6">Belongs to the DEAD box helicase family.</text>
</comment>
<dbReference type="InterPro" id="IPR014001">
    <property type="entry name" value="Helicase_ATP-bd"/>
</dbReference>
<dbReference type="Pfam" id="PF00270">
    <property type="entry name" value="DEAD"/>
    <property type="match status" value="1"/>
</dbReference>
<dbReference type="InterPro" id="IPR027417">
    <property type="entry name" value="P-loop_NTPase"/>
</dbReference>
<evidence type="ECO:0000259" key="9">
    <source>
        <dbReference type="PROSITE" id="PS51192"/>
    </source>
</evidence>
<dbReference type="SMART" id="SM01178">
    <property type="entry name" value="DUF4217"/>
    <property type="match status" value="1"/>
</dbReference>
<gene>
    <name evidence="11" type="ORF">DPMN_137100</name>
</gene>
<feature type="domain" description="Helicase ATP-binding" evidence="9">
    <location>
        <begin position="1"/>
        <end position="67"/>
    </location>
</feature>
<keyword evidence="5 7" id="KW-0694">RNA-binding</keyword>
<protein>
    <recommendedName>
        <fullName evidence="7">ATP-dependent RNA helicase</fullName>
        <ecNumber evidence="7">3.6.4.13</ecNumber>
    </recommendedName>
</protein>
<dbReference type="InterPro" id="IPR025313">
    <property type="entry name" value="SPB4-like_CTE"/>
</dbReference>
<dbReference type="GO" id="GO:0016787">
    <property type="term" value="F:hydrolase activity"/>
    <property type="evidence" value="ECO:0007669"/>
    <property type="project" value="UniProtKB-KW"/>
</dbReference>
<feature type="region of interest" description="Disordered" evidence="8">
    <location>
        <begin position="64"/>
        <end position="105"/>
    </location>
</feature>
<evidence type="ECO:0000256" key="8">
    <source>
        <dbReference type="SAM" id="MobiDB-lite"/>
    </source>
</evidence>
<feature type="domain" description="Helicase C-terminal" evidence="10">
    <location>
        <begin position="134"/>
        <end position="295"/>
    </location>
</feature>
<name>A0A9D4G764_DREPO</name>
<comment type="caution">
    <text evidence="11">The sequence shown here is derived from an EMBL/GenBank/DDBJ whole genome shotgun (WGS) entry which is preliminary data.</text>
</comment>
<feature type="compositionally biased region" description="Basic residues" evidence="8">
    <location>
        <begin position="434"/>
        <end position="455"/>
    </location>
</feature>
<keyword evidence="4 6" id="KW-0067">ATP-binding</keyword>
<dbReference type="CDD" id="cd18787">
    <property type="entry name" value="SF2_C_DEAD"/>
    <property type="match status" value="1"/>
</dbReference>
<dbReference type="InterPro" id="IPR011545">
    <property type="entry name" value="DEAD/DEAH_box_helicase_dom"/>
</dbReference>
<evidence type="ECO:0000256" key="2">
    <source>
        <dbReference type="ARBA" id="ARBA00022801"/>
    </source>
</evidence>
<dbReference type="Proteomes" id="UP000828390">
    <property type="component" value="Unassembled WGS sequence"/>
</dbReference>
<evidence type="ECO:0000259" key="10">
    <source>
        <dbReference type="PROSITE" id="PS51194"/>
    </source>
</evidence>
<dbReference type="PROSITE" id="PS51192">
    <property type="entry name" value="HELICASE_ATP_BIND_1"/>
    <property type="match status" value="1"/>
</dbReference>
<feature type="compositionally biased region" description="Polar residues" evidence="8">
    <location>
        <begin position="70"/>
        <end position="99"/>
    </location>
</feature>
<dbReference type="AlphaFoldDB" id="A0A9D4G764"/>
<feature type="region of interest" description="Disordered" evidence="8">
    <location>
        <begin position="391"/>
        <end position="455"/>
    </location>
</feature>
<evidence type="ECO:0000313" key="12">
    <source>
        <dbReference type="Proteomes" id="UP000828390"/>
    </source>
</evidence>
<dbReference type="SMART" id="SM00490">
    <property type="entry name" value="HELICc"/>
    <property type="match status" value="1"/>
</dbReference>
<evidence type="ECO:0000256" key="7">
    <source>
        <dbReference type="RuleBase" id="RU365068"/>
    </source>
</evidence>
<evidence type="ECO:0000256" key="4">
    <source>
        <dbReference type="ARBA" id="ARBA00022840"/>
    </source>
</evidence>
<evidence type="ECO:0000256" key="3">
    <source>
        <dbReference type="ARBA" id="ARBA00022806"/>
    </source>
</evidence>
<keyword evidence="3 6" id="KW-0347">Helicase</keyword>
<keyword evidence="1 6" id="KW-0547">Nucleotide-binding</keyword>
<dbReference type="SUPFAM" id="SSF52540">
    <property type="entry name" value="P-loop containing nucleoside triphosphate hydrolases"/>
    <property type="match status" value="1"/>
</dbReference>
<proteinExistence type="inferred from homology"/>
<evidence type="ECO:0000256" key="6">
    <source>
        <dbReference type="RuleBase" id="RU000492"/>
    </source>
</evidence>
<dbReference type="EMBL" id="JAIWYP010000006">
    <property type="protein sequence ID" value="KAH3808742.1"/>
    <property type="molecule type" value="Genomic_DNA"/>
</dbReference>